<evidence type="ECO:0000256" key="11">
    <source>
        <dbReference type="PROSITE-ProRule" id="PRU01248"/>
    </source>
</evidence>
<evidence type="ECO:0000256" key="8">
    <source>
        <dbReference type="ARBA" id="ARBA00023125"/>
    </source>
</evidence>
<evidence type="ECO:0000259" key="13">
    <source>
        <dbReference type="PROSITE" id="PS51900"/>
    </source>
</evidence>
<dbReference type="Proteomes" id="UP000011728">
    <property type="component" value="Chromosome"/>
</dbReference>
<dbReference type="AlphaFoldDB" id="M1MSV2"/>
<dbReference type="PROSITE" id="PS51898">
    <property type="entry name" value="TYR_RECOMBINASE"/>
    <property type="match status" value="1"/>
</dbReference>
<dbReference type="RefSeq" id="WP_015394094.1">
    <property type="nucleotide sequence ID" value="NC_020291.1"/>
</dbReference>
<dbReference type="KEGG" id="csr:Cspa_c40240"/>
<dbReference type="PANTHER" id="PTHR30349:SF77">
    <property type="entry name" value="TYROSINE RECOMBINASE XERC"/>
    <property type="match status" value="1"/>
</dbReference>
<feature type="domain" description="Tyr recombinase" evidence="12">
    <location>
        <begin position="112"/>
        <end position="302"/>
    </location>
</feature>
<evidence type="ECO:0000256" key="9">
    <source>
        <dbReference type="ARBA" id="ARBA00023172"/>
    </source>
</evidence>
<comment type="similarity">
    <text evidence="3">Belongs to the 'phage' integrase family.</text>
</comment>
<dbReference type="PANTHER" id="PTHR30349">
    <property type="entry name" value="PHAGE INTEGRASE-RELATED"/>
    <property type="match status" value="1"/>
</dbReference>
<evidence type="ECO:0000256" key="2">
    <source>
        <dbReference type="ARBA" id="ARBA00004496"/>
    </source>
</evidence>
<dbReference type="GO" id="GO:0007059">
    <property type="term" value="P:chromosome segregation"/>
    <property type="evidence" value="ECO:0007669"/>
    <property type="project" value="UniProtKB-KW"/>
</dbReference>
<dbReference type="EMBL" id="CP004121">
    <property type="protein sequence ID" value="AGF57781.1"/>
    <property type="molecule type" value="Genomic_DNA"/>
</dbReference>
<dbReference type="Pfam" id="PF02899">
    <property type="entry name" value="Phage_int_SAM_1"/>
    <property type="match status" value="1"/>
</dbReference>
<dbReference type="eggNOG" id="COG4974">
    <property type="taxonomic scope" value="Bacteria"/>
</dbReference>
<keyword evidence="15" id="KW-1185">Reference proteome</keyword>
<dbReference type="InterPro" id="IPR010998">
    <property type="entry name" value="Integrase_recombinase_N"/>
</dbReference>
<evidence type="ECO:0000256" key="5">
    <source>
        <dbReference type="ARBA" id="ARBA00022618"/>
    </source>
</evidence>
<evidence type="ECO:0000313" key="15">
    <source>
        <dbReference type="Proteomes" id="UP000011728"/>
    </source>
</evidence>
<dbReference type="GO" id="GO:0005737">
    <property type="term" value="C:cytoplasm"/>
    <property type="evidence" value="ECO:0007669"/>
    <property type="project" value="UniProtKB-SubCell"/>
</dbReference>
<evidence type="ECO:0000313" key="14">
    <source>
        <dbReference type="EMBL" id="AGF57781.1"/>
    </source>
</evidence>
<evidence type="ECO:0000256" key="6">
    <source>
        <dbReference type="ARBA" id="ARBA00022829"/>
    </source>
</evidence>
<keyword evidence="10" id="KW-0131">Cell cycle</keyword>
<evidence type="ECO:0000256" key="3">
    <source>
        <dbReference type="ARBA" id="ARBA00008857"/>
    </source>
</evidence>
<keyword evidence="6" id="KW-0159">Chromosome partition</keyword>
<dbReference type="InterPro" id="IPR011010">
    <property type="entry name" value="DNA_brk_join_enz"/>
</dbReference>
<comment type="subcellular location">
    <subcellularLocation>
        <location evidence="2">Cytoplasm</location>
    </subcellularLocation>
</comment>
<keyword evidence="7" id="KW-0229">DNA integration</keyword>
<dbReference type="Pfam" id="PF00589">
    <property type="entry name" value="Phage_integrase"/>
    <property type="match status" value="1"/>
</dbReference>
<dbReference type="InterPro" id="IPR002104">
    <property type="entry name" value="Integrase_catalytic"/>
</dbReference>
<dbReference type="HOGENOM" id="CLU_027562_9_6_9"/>
<name>M1MSV2_9CLOT</name>
<dbReference type="GO" id="GO:0015074">
    <property type="term" value="P:DNA integration"/>
    <property type="evidence" value="ECO:0007669"/>
    <property type="project" value="UniProtKB-KW"/>
</dbReference>
<evidence type="ECO:0000256" key="4">
    <source>
        <dbReference type="ARBA" id="ARBA00022490"/>
    </source>
</evidence>
<dbReference type="Gene3D" id="1.10.443.10">
    <property type="entry name" value="Intergrase catalytic core"/>
    <property type="match status" value="1"/>
</dbReference>
<dbReference type="OrthoDB" id="283809at2"/>
<comment type="function">
    <text evidence="1">Site-specific tyrosine recombinase, which acts by catalyzing the cutting and rejoining of the recombining DNA molecules.</text>
</comment>
<dbReference type="InterPro" id="IPR013762">
    <property type="entry name" value="Integrase-like_cat_sf"/>
</dbReference>
<dbReference type="InterPro" id="IPR044068">
    <property type="entry name" value="CB"/>
</dbReference>
<keyword evidence="8 11" id="KW-0238">DNA-binding</keyword>
<sequence length="312" mass="36300">MTHNNKIVSDNINNYINTLKIERNLSEKSIKAYVSDLSSFSDWLKDNNAEEIDINTINQYITWLQNYKKLKDTSIKRKYVTLKSFFKYLLRKNLITSYPFEHMRISFKTTKKLPKTLSSQDIIKLLKSPIEDLNNIKTEFRKIICIRNLAIIELLYCVGIRIGELVNINLNDLNFNDQTLLINGKGRKERLLYISSSDVIDTLKTWINSRDSLAPKGDALFINKYGDRLSIYSIEDIYSKYIKLANIETKSTPHYLRHTFATQLLNNGADIRAVQEILGHSSITTTQIYTEVSTERKKQVLLQYNGRNLLKI</sequence>
<protein>
    <submittedName>
        <fullName evidence="14">Tyrosine recombinase XerC</fullName>
    </submittedName>
</protein>
<dbReference type="InterPro" id="IPR050090">
    <property type="entry name" value="Tyrosine_recombinase_XerCD"/>
</dbReference>
<dbReference type="GO" id="GO:0003677">
    <property type="term" value="F:DNA binding"/>
    <property type="evidence" value="ECO:0007669"/>
    <property type="project" value="UniProtKB-UniRule"/>
</dbReference>
<evidence type="ECO:0000259" key="12">
    <source>
        <dbReference type="PROSITE" id="PS51898"/>
    </source>
</evidence>
<organism evidence="14 15">
    <name type="scientific">Clostridium saccharoperbutylacetonicum N1-4(HMT)</name>
    <dbReference type="NCBI Taxonomy" id="931276"/>
    <lineage>
        <taxon>Bacteria</taxon>
        <taxon>Bacillati</taxon>
        <taxon>Bacillota</taxon>
        <taxon>Clostridia</taxon>
        <taxon>Eubacteriales</taxon>
        <taxon>Clostridiaceae</taxon>
        <taxon>Clostridium</taxon>
    </lineage>
</organism>
<dbReference type="InterPro" id="IPR004107">
    <property type="entry name" value="Integrase_SAM-like_N"/>
</dbReference>
<dbReference type="PATRIC" id="fig|931276.5.peg.4058"/>
<evidence type="ECO:0000256" key="7">
    <source>
        <dbReference type="ARBA" id="ARBA00022908"/>
    </source>
</evidence>
<proteinExistence type="inferred from homology"/>
<accession>M1MSV2</accession>
<dbReference type="Gene3D" id="1.10.150.130">
    <property type="match status" value="1"/>
</dbReference>
<dbReference type="GO" id="GO:0006310">
    <property type="term" value="P:DNA recombination"/>
    <property type="evidence" value="ECO:0007669"/>
    <property type="project" value="UniProtKB-KW"/>
</dbReference>
<reference evidence="14 15" key="1">
    <citation type="submission" date="2013-02" db="EMBL/GenBank/DDBJ databases">
        <title>Genome sequence of Clostridium saccharoperbutylacetonicum N1-4(HMT).</title>
        <authorList>
            <person name="Poehlein A."/>
            <person name="Daniel R."/>
        </authorList>
    </citation>
    <scope>NUCLEOTIDE SEQUENCE [LARGE SCALE GENOMIC DNA]</scope>
    <source>
        <strain evidence="15">N1-4(HMT)</strain>
    </source>
</reference>
<keyword evidence="9" id="KW-0233">DNA recombination</keyword>
<keyword evidence="5" id="KW-0132">Cell division</keyword>
<evidence type="ECO:0000256" key="10">
    <source>
        <dbReference type="ARBA" id="ARBA00023306"/>
    </source>
</evidence>
<gene>
    <name evidence="14" type="primary">xerC2</name>
    <name evidence="14" type="ORF">Cspa_c40240</name>
</gene>
<dbReference type="PROSITE" id="PS51900">
    <property type="entry name" value="CB"/>
    <property type="match status" value="1"/>
</dbReference>
<dbReference type="GO" id="GO:0051301">
    <property type="term" value="P:cell division"/>
    <property type="evidence" value="ECO:0007669"/>
    <property type="project" value="UniProtKB-KW"/>
</dbReference>
<evidence type="ECO:0000256" key="1">
    <source>
        <dbReference type="ARBA" id="ARBA00003283"/>
    </source>
</evidence>
<dbReference type="SUPFAM" id="SSF56349">
    <property type="entry name" value="DNA breaking-rejoining enzymes"/>
    <property type="match status" value="1"/>
</dbReference>
<dbReference type="STRING" id="36745.CLSAP_37910"/>
<feature type="domain" description="Core-binding (CB)" evidence="13">
    <location>
        <begin position="6"/>
        <end position="90"/>
    </location>
</feature>
<keyword evidence="4" id="KW-0963">Cytoplasm</keyword>